<comment type="caution">
    <text evidence="1">The sequence shown here is derived from an EMBL/GenBank/DDBJ whole genome shotgun (WGS) entry which is preliminary data.</text>
</comment>
<dbReference type="InterPro" id="IPR003673">
    <property type="entry name" value="CoA-Trfase_fam_III"/>
</dbReference>
<dbReference type="RefSeq" id="WP_378564432.1">
    <property type="nucleotide sequence ID" value="NZ_JBHSDL010000025.1"/>
</dbReference>
<dbReference type="Gene3D" id="3.40.50.10540">
    <property type="entry name" value="Crotonobetainyl-coa:carnitine coa-transferase, domain 1"/>
    <property type="match status" value="1"/>
</dbReference>
<dbReference type="Pfam" id="PF02515">
    <property type="entry name" value="CoA_transf_3"/>
    <property type="match status" value="1"/>
</dbReference>
<dbReference type="InterPro" id="IPR023606">
    <property type="entry name" value="CoA-Trfase_III_dom_1_sf"/>
</dbReference>
<dbReference type="InterPro" id="IPR050509">
    <property type="entry name" value="CoA-transferase_III"/>
</dbReference>
<organism evidence="1 2">
    <name type="scientific">Nocardia halotolerans</name>
    <dbReference type="NCBI Taxonomy" id="1755878"/>
    <lineage>
        <taxon>Bacteria</taxon>
        <taxon>Bacillati</taxon>
        <taxon>Actinomycetota</taxon>
        <taxon>Actinomycetes</taxon>
        <taxon>Mycobacteriales</taxon>
        <taxon>Nocardiaceae</taxon>
        <taxon>Nocardia</taxon>
    </lineage>
</organism>
<name>A0ABV8VJC3_9NOCA</name>
<protein>
    <submittedName>
        <fullName evidence="1">CoA transferase</fullName>
    </submittedName>
</protein>
<proteinExistence type="predicted"/>
<gene>
    <name evidence="1" type="ORF">ACFO5K_18905</name>
</gene>
<dbReference type="PANTHER" id="PTHR48228:SF5">
    <property type="entry name" value="ALPHA-METHYLACYL-COA RACEMASE"/>
    <property type="match status" value="1"/>
</dbReference>
<dbReference type="EMBL" id="JBHSDL010000025">
    <property type="protein sequence ID" value="MFC4376170.1"/>
    <property type="molecule type" value="Genomic_DNA"/>
</dbReference>
<sequence length="486" mass="50354">MNEQVYRTRRLGIQRPTPEAWVTNLAPSAGHADEDTADCSAPAGAPPGGTALTGYTDDDIDHCPALAETAPGRTAPTGHTDDAGHCSALAWAASGGMALTGHAGGAPVLSPAPAFGLAREITRMLHRVTGEVGTAVDVDPAEALFGRAGLLGLRRRGQWSAGGASRLLRTEDGWCAITLARADDFDSVPALLGSRQIDEPWAALESAAPRWSAVALAQRAQLFGVPAAALPGRTAPSARIQPWRTTEIAASTSATSLRGRLVVDLSSLWAGPLCARILGAAGARVVKVESAHRRDGARVGDRRFFESLHTGHEVRVIDFRSECGRTALAELLDAADIVIEASRPRALAQLGLAPEDRPHRAGRVWLSLTGYGRAEPLQVAFGDDAAVAGGLVGWAGADPVFCGDAITDPLTGLCGALAVVCAVRAGGGVLLDLSMRAVAAAFAAAPNFSHGQHHVRSENGAWFVDCSDRTQVVAAPRPLGEAGPPC</sequence>
<reference evidence="2" key="1">
    <citation type="journal article" date="2019" name="Int. J. Syst. Evol. Microbiol.">
        <title>The Global Catalogue of Microorganisms (GCM) 10K type strain sequencing project: providing services to taxonomists for standard genome sequencing and annotation.</title>
        <authorList>
            <consortium name="The Broad Institute Genomics Platform"/>
            <consortium name="The Broad Institute Genome Sequencing Center for Infectious Disease"/>
            <person name="Wu L."/>
            <person name="Ma J."/>
        </authorList>
    </citation>
    <scope>NUCLEOTIDE SEQUENCE [LARGE SCALE GENOMIC DNA]</scope>
    <source>
        <strain evidence="2">IBRC-M 10490</strain>
    </source>
</reference>
<keyword evidence="2" id="KW-1185">Reference proteome</keyword>
<accession>A0ABV8VJC3</accession>
<keyword evidence="1" id="KW-0808">Transferase</keyword>
<evidence type="ECO:0000313" key="2">
    <source>
        <dbReference type="Proteomes" id="UP001595844"/>
    </source>
</evidence>
<dbReference type="GO" id="GO:0016740">
    <property type="term" value="F:transferase activity"/>
    <property type="evidence" value="ECO:0007669"/>
    <property type="project" value="UniProtKB-KW"/>
</dbReference>
<evidence type="ECO:0000313" key="1">
    <source>
        <dbReference type="EMBL" id="MFC4376170.1"/>
    </source>
</evidence>
<dbReference type="SUPFAM" id="SSF89796">
    <property type="entry name" value="CoA-transferase family III (CaiB/BaiF)"/>
    <property type="match status" value="2"/>
</dbReference>
<dbReference type="Proteomes" id="UP001595844">
    <property type="component" value="Unassembled WGS sequence"/>
</dbReference>
<dbReference type="PANTHER" id="PTHR48228">
    <property type="entry name" value="SUCCINYL-COA--D-CITRAMALATE COA-TRANSFERASE"/>
    <property type="match status" value="1"/>
</dbReference>